<proteinExistence type="predicted"/>
<sequence length="92" mass="11108">MQTVGMFSEAYERELLKQHQEAYQRMVALAEKQAQRPPFIQQKNVTKYYDDISINTLLKYERMGLKRYEPVEGGNVFYYTKELDRFMLENQK</sequence>
<dbReference type="RefSeq" id="WP_167808018.1">
    <property type="nucleotide sequence ID" value="NZ_JAAVMB010000017.1"/>
</dbReference>
<name>A0A7X6I4G7_9ENTE</name>
<evidence type="ECO:0000313" key="2">
    <source>
        <dbReference type="Proteomes" id="UP000521358"/>
    </source>
</evidence>
<organism evidence="1 2">
    <name type="scientific">Vagococcus fluvialis</name>
    <dbReference type="NCBI Taxonomy" id="2738"/>
    <lineage>
        <taxon>Bacteria</taxon>
        <taxon>Bacillati</taxon>
        <taxon>Bacillota</taxon>
        <taxon>Bacilli</taxon>
        <taxon>Lactobacillales</taxon>
        <taxon>Enterococcaceae</taxon>
        <taxon>Vagococcus</taxon>
    </lineage>
</organism>
<protein>
    <recommendedName>
        <fullName evidence="3">DNA-binding protein</fullName>
    </recommendedName>
</protein>
<dbReference type="AlphaFoldDB" id="A0A7X6I4G7"/>
<accession>A0A7X6I4G7</accession>
<comment type="caution">
    <text evidence="1">The sequence shown here is derived from an EMBL/GenBank/DDBJ whole genome shotgun (WGS) entry which is preliminary data.</text>
</comment>
<dbReference type="SUPFAM" id="SSF46955">
    <property type="entry name" value="Putative DNA-binding domain"/>
    <property type="match status" value="1"/>
</dbReference>
<dbReference type="EMBL" id="JAAVMB010000017">
    <property type="protein sequence ID" value="NKC68964.1"/>
    <property type="molecule type" value="Genomic_DNA"/>
</dbReference>
<dbReference type="InterPro" id="IPR009061">
    <property type="entry name" value="DNA-bd_dom_put_sf"/>
</dbReference>
<dbReference type="Proteomes" id="UP000521358">
    <property type="component" value="Unassembled WGS sequence"/>
</dbReference>
<evidence type="ECO:0000313" key="1">
    <source>
        <dbReference type="EMBL" id="NKC68964.1"/>
    </source>
</evidence>
<evidence type="ECO:0008006" key="3">
    <source>
        <dbReference type="Google" id="ProtNLM"/>
    </source>
</evidence>
<gene>
    <name evidence="1" type="ORF">HED35_12780</name>
</gene>
<reference evidence="1 2" key="1">
    <citation type="submission" date="2020-03" db="EMBL/GenBank/DDBJ databases">
        <title>Bacterial samples isolated from urine from healthy bovine heifers (Gyr breed).</title>
        <authorList>
            <person name="Giannattasio-Ferraz S."/>
            <person name="Maskeri L."/>
            <person name="Penido A."/>
            <person name="Barbosa-Stancioli E.F."/>
            <person name="Putonti C."/>
        </authorList>
    </citation>
    <scope>NUCLEOTIDE SEQUENCE [LARGE SCALE GENOMIC DNA]</scope>
    <source>
        <strain evidence="1 2">UFMG-H7</strain>
    </source>
</reference>